<dbReference type="CDD" id="cd00067">
    <property type="entry name" value="GAL4"/>
    <property type="match status" value="1"/>
</dbReference>
<dbReference type="Gene3D" id="4.10.240.10">
    <property type="entry name" value="Zn(2)-C6 fungal-type DNA-binding domain"/>
    <property type="match status" value="1"/>
</dbReference>
<dbReference type="SMART" id="SM00066">
    <property type="entry name" value="GAL4"/>
    <property type="match status" value="1"/>
</dbReference>
<keyword evidence="2" id="KW-0479">Metal-binding</keyword>
<name>A0AAD6VQ00_9AGAR</name>
<dbReference type="PROSITE" id="PS50048">
    <property type="entry name" value="ZN2_CY6_FUNGAL_2"/>
    <property type="match status" value="1"/>
</dbReference>
<feature type="compositionally biased region" description="Acidic residues" evidence="5">
    <location>
        <begin position="130"/>
        <end position="139"/>
    </location>
</feature>
<feature type="compositionally biased region" description="Polar residues" evidence="5">
    <location>
        <begin position="749"/>
        <end position="770"/>
    </location>
</feature>
<dbReference type="AlphaFoldDB" id="A0AAD6VQ00"/>
<evidence type="ECO:0000256" key="3">
    <source>
        <dbReference type="ARBA" id="ARBA00023242"/>
    </source>
</evidence>
<keyword evidence="3" id="KW-0539">Nucleus</keyword>
<feature type="coiled-coil region" evidence="4">
    <location>
        <begin position="90"/>
        <end position="117"/>
    </location>
</feature>
<evidence type="ECO:0000256" key="2">
    <source>
        <dbReference type="ARBA" id="ARBA00022723"/>
    </source>
</evidence>
<reference evidence="7" key="1">
    <citation type="submission" date="2023-03" db="EMBL/GenBank/DDBJ databases">
        <title>Massive genome expansion in bonnet fungi (Mycena s.s.) driven by repeated elements and novel gene families across ecological guilds.</title>
        <authorList>
            <consortium name="Lawrence Berkeley National Laboratory"/>
            <person name="Harder C.B."/>
            <person name="Miyauchi S."/>
            <person name="Viragh M."/>
            <person name="Kuo A."/>
            <person name="Thoen E."/>
            <person name="Andreopoulos B."/>
            <person name="Lu D."/>
            <person name="Skrede I."/>
            <person name="Drula E."/>
            <person name="Henrissat B."/>
            <person name="Morin E."/>
            <person name="Kohler A."/>
            <person name="Barry K."/>
            <person name="LaButti K."/>
            <person name="Morin E."/>
            <person name="Salamov A."/>
            <person name="Lipzen A."/>
            <person name="Mereny Z."/>
            <person name="Hegedus B."/>
            <person name="Baldrian P."/>
            <person name="Stursova M."/>
            <person name="Weitz H."/>
            <person name="Taylor A."/>
            <person name="Grigoriev I.V."/>
            <person name="Nagy L.G."/>
            <person name="Martin F."/>
            <person name="Kauserud H."/>
        </authorList>
    </citation>
    <scope>NUCLEOTIDE SEQUENCE</scope>
    <source>
        <strain evidence="7">9144</strain>
    </source>
</reference>
<proteinExistence type="predicted"/>
<organism evidence="7 8">
    <name type="scientific">Mycena pura</name>
    <dbReference type="NCBI Taxonomy" id="153505"/>
    <lineage>
        <taxon>Eukaryota</taxon>
        <taxon>Fungi</taxon>
        <taxon>Dikarya</taxon>
        <taxon>Basidiomycota</taxon>
        <taxon>Agaricomycotina</taxon>
        <taxon>Agaricomycetes</taxon>
        <taxon>Agaricomycetidae</taxon>
        <taxon>Agaricales</taxon>
        <taxon>Marasmiineae</taxon>
        <taxon>Mycenaceae</taxon>
        <taxon>Mycena</taxon>
    </lineage>
</organism>
<comment type="caution">
    <text evidence="7">The sequence shown here is derived from an EMBL/GenBank/DDBJ whole genome shotgun (WGS) entry which is preliminary data.</text>
</comment>
<dbReference type="InterPro" id="IPR050613">
    <property type="entry name" value="Sec_Metabolite_Reg"/>
</dbReference>
<feature type="compositionally biased region" description="Polar residues" evidence="5">
    <location>
        <begin position="699"/>
        <end position="710"/>
    </location>
</feature>
<dbReference type="InterPro" id="IPR001138">
    <property type="entry name" value="Zn2Cys6_DnaBD"/>
</dbReference>
<dbReference type="GO" id="GO:0000981">
    <property type="term" value="F:DNA-binding transcription factor activity, RNA polymerase II-specific"/>
    <property type="evidence" value="ECO:0007669"/>
    <property type="project" value="InterPro"/>
</dbReference>
<evidence type="ECO:0000256" key="1">
    <source>
        <dbReference type="ARBA" id="ARBA00004123"/>
    </source>
</evidence>
<accession>A0AAD6VQ00</accession>
<feature type="region of interest" description="Disordered" evidence="5">
    <location>
        <begin position="1"/>
        <end position="25"/>
    </location>
</feature>
<dbReference type="CDD" id="cd12148">
    <property type="entry name" value="fungal_TF_MHR"/>
    <property type="match status" value="1"/>
</dbReference>
<dbReference type="EMBL" id="JARJCW010000015">
    <property type="protein sequence ID" value="KAJ7216633.1"/>
    <property type="molecule type" value="Genomic_DNA"/>
</dbReference>
<dbReference type="PANTHER" id="PTHR31001">
    <property type="entry name" value="UNCHARACTERIZED TRANSCRIPTIONAL REGULATORY PROTEIN"/>
    <property type="match status" value="1"/>
</dbReference>
<feature type="compositionally biased region" description="Basic and acidic residues" evidence="5">
    <location>
        <begin position="150"/>
        <end position="160"/>
    </location>
</feature>
<dbReference type="PROSITE" id="PS00463">
    <property type="entry name" value="ZN2_CY6_FUNGAL_1"/>
    <property type="match status" value="1"/>
</dbReference>
<dbReference type="GO" id="GO:0003677">
    <property type="term" value="F:DNA binding"/>
    <property type="evidence" value="ECO:0007669"/>
    <property type="project" value="InterPro"/>
</dbReference>
<dbReference type="GO" id="GO:0006351">
    <property type="term" value="P:DNA-templated transcription"/>
    <property type="evidence" value="ECO:0007669"/>
    <property type="project" value="InterPro"/>
</dbReference>
<dbReference type="GO" id="GO:0008270">
    <property type="term" value="F:zinc ion binding"/>
    <property type="evidence" value="ECO:0007669"/>
    <property type="project" value="InterPro"/>
</dbReference>
<dbReference type="Pfam" id="PF00172">
    <property type="entry name" value="Zn_clus"/>
    <property type="match status" value="1"/>
</dbReference>
<sequence length="882" mass="97070">MAPSPYDRPHPHEAPPTTLVELDSVPAKLRPSKASKRVRGEIACAECRRLKIRCDKTVPCSTCVKRGCGALCPNGTIPPGEGSRFVLAATDHLHQKLARMEARMHALEDALAILNDTESEKPHPLLLSPEDLDEDDPPGDDQSTLNLKPVSEEAPPKLSEEAPTLVDALGSLHIDGEGGSRFFGPSGGAEGRDISLLPKSAPFSLHELDPSYLPPEINQFCNAFPFAPPGIPRTSVQEMIETFLPPLERTIILCETFLEHLSWMFTIVSRRQLLDELIPAIYKQTRTSYGPHELAVLLVMLGIGALVDLNLQPYNLEAQHYYRLARAAIGLQSIMTDPSVVTVKTLHLMSIYNGLSGKEANLEASYTFLDLASQVAQRTGLHIDPSMWGFEGREAYERRNYFWNLLTPVLWQSVITGRPPSILQVYVDCKIPTEEEELLYSGGGPPAGLGVWGHRATEECLLPIVRATLAVKAPSYDKVLQLDRKIRNHAQPQAINPGDERTALSMKNFIRSHYRDLMLLFLHRAYFAQTMIEHVADPMKSPYAHSVSAAYASACNVLKDSLDQFTKQPLLVARVWRIWSHAFSAAVVVGTLAIRGLNLNLTPPPLEEFQTACTMFRSVAETNSRAARALPVLQSMLLKAYRARQMYHGDAQVLIPVPVSVAAPDEEDEITVFGGRAEPVVRSPPPPPPHSAPSVAPRRQTSLPELQTPTPLRKEIVVPLPQRHDMRAPPSRQDTIVAPSRQDTLVPPSRQNTLVPPSRQNTLVPPSRQATLVPPPSRSAAVPEMMTIPAPPFEGLEGFDMGFGGYAAPDARSWEGLFREAPKPAVQYGHGHWFGAQGYDFGGLDVAMGGHGATMDDRWSSFVHNYGPLEVVMEEPQPGVYG</sequence>
<feature type="region of interest" description="Disordered" evidence="5">
    <location>
        <begin position="677"/>
        <end position="783"/>
    </location>
</feature>
<evidence type="ECO:0000256" key="4">
    <source>
        <dbReference type="SAM" id="Coils"/>
    </source>
</evidence>
<feature type="domain" description="Zn(2)-C6 fungal-type" evidence="6">
    <location>
        <begin position="43"/>
        <end position="72"/>
    </location>
</feature>
<comment type="subcellular location">
    <subcellularLocation>
        <location evidence="1">Nucleus</location>
    </subcellularLocation>
</comment>
<evidence type="ECO:0000256" key="5">
    <source>
        <dbReference type="SAM" id="MobiDB-lite"/>
    </source>
</evidence>
<gene>
    <name evidence="7" type="ORF">GGX14DRAFT_518292</name>
</gene>
<feature type="compositionally biased region" description="Basic and acidic residues" evidence="5">
    <location>
        <begin position="712"/>
        <end position="727"/>
    </location>
</feature>
<feature type="region of interest" description="Disordered" evidence="5">
    <location>
        <begin position="118"/>
        <end position="160"/>
    </location>
</feature>
<protein>
    <recommendedName>
        <fullName evidence="6">Zn(2)-C6 fungal-type domain-containing protein</fullName>
    </recommendedName>
</protein>
<dbReference type="InterPro" id="IPR036864">
    <property type="entry name" value="Zn2-C6_fun-type_DNA-bd_sf"/>
</dbReference>
<evidence type="ECO:0000313" key="7">
    <source>
        <dbReference type="EMBL" id="KAJ7216633.1"/>
    </source>
</evidence>
<dbReference type="PANTHER" id="PTHR31001:SF56">
    <property type="entry name" value="ZN(2)-C6 FUNGAL-TYPE DOMAIN-CONTAINING PROTEIN"/>
    <property type="match status" value="1"/>
</dbReference>
<keyword evidence="4" id="KW-0175">Coiled coil</keyword>
<dbReference type="GO" id="GO:0005634">
    <property type="term" value="C:nucleus"/>
    <property type="evidence" value="ECO:0007669"/>
    <property type="project" value="UniProtKB-SubCell"/>
</dbReference>
<dbReference type="InterPro" id="IPR007219">
    <property type="entry name" value="XnlR_reg_dom"/>
</dbReference>
<dbReference type="SUPFAM" id="SSF57701">
    <property type="entry name" value="Zn2/Cys6 DNA-binding domain"/>
    <property type="match status" value="1"/>
</dbReference>
<evidence type="ECO:0000259" key="6">
    <source>
        <dbReference type="PROSITE" id="PS50048"/>
    </source>
</evidence>
<keyword evidence="8" id="KW-1185">Reference proteome</keyword>
<dbReference type="Pfam" id="PF04082">
    <property type="entry name" value="Fungal_trans"/>
    <property type="match status" value="1"/>
</dbReference>
<feature type="compositionally biased region" description="Pro residues" evidence="5">
    <location>
        <begin position="682"/>
        <end position="691"/>
    </location>
</feature>
<dbReference type="Proteomes" id="UP001219525">
    <property type="component" value="Unassembled WGS sequence"/>
</dbReference>
<evidence type="ECO:0000313" key="8">
    <source>
        <dbReference type="Proteomes" id="UP001219525"/>
    </source>
</evidence>